<dbReference type="GO" id="GO:0005840">
    <property type="term" value="C:ribosome"/>
    <property type="evidence" value="ECO:0007669"/>
    <property type="project" value="UniProtKB-KW"/>
</dbReference>
<dbReference type="InterPro" id="IPR005484">
    <property type="entry name" value="Ribosomal_uL18_bac/plant/anim"/>
</dbReference>
<gene>
    <name evidence="4" type="ORF">METZ01_LOCUS160433</name>
</gene>
<protein>
    <submittedName>
        <fullName evidence="4">Uncharacterized protein</fullName>
    </submittedName>
</protein>
<keyword evidence="2" id="KW-0689">Ribosomal protein</keyword>
<organism evidence="4">
    <name type="scientific">marine metagenome</name>
    <dbReference type="NCBI Taxonomy" id="408172"/>
    <lineage>
        <taxon>unclassified sequences</taxon>
        <taxon>metagenomes</taxon>
        <taxon>ecological metagenomes</taxon>
    </lineage>
</organism>
<dbReference type="GO" id="GO:0006412">
    <property type="term" value="P:translation"/>
    <property type="evidence" value="ECO:0007669"/>
    <property type="project" value="InterPro"/>
</dbReference>
<sequence>MVVYRSIKHFEAQIINDFERHTMVSVSSRDKDLQSAIKKAKNKIEISSIVGEALAKKAKAKKILQMTPLR</sequence>
<dbReference type="SUPFAM" id="SSF53137">
    <property type="entry name" value="Translational machinery components"/>
    <property type="match status" value="1"/>
</dbReference>
<evidence type="ECO:0000313" key="4">
    <source>
        <dbReference type="EMBL" id="SVB07579.1"/>
    </source>
</evidence>
<proteinExistence type="inferred from homology"/>
<dbReference type="GO" id="GO:1990904">
    <property type="term" value="C:ribonucleoprotein complex"/>
    <property type="evidence" value="ECO:0007669"/>
    <property type="project" value="UniProtKB-KW"/>
</dbReference>
<evidence type="ECO:0000256" key="3">
    <source>
        <dbReference type="ARBA" id="ARBA00023274"/>
    </source>
</evidence>
<keyword evidence="3" id="KW-0687">Ribonucleoprotein</keyword>
<reference evidence="4" key="1">
    <citation type="submission" date="2018-05" db="EMBL/GenBank/DDBJ databases">
        <authorList>
            <person name="Lanie J.A."/>
            <person name="Ng W.-L."/>
            <person name="Kazmierczak K.M."/>
            <person name="Andrzejewski T.M."/>
            <person name="Davidsen T.M."/>
            <person name="Wayne K.J."/>
            <person name="Tettelin H."/>
            <person name="Glass J.I."/>
            <person name="Rusch D."/>
            <person name="Podicherti R."/>
            <person name="Tsui H.-C.T."/>
            <person name="Winkler M.E."/>
        </authorList>
    </citation>
    <scope>NUCLEOTIDE SEQUENCE</scope>
</reference>
<name>A0A382B1J0_9ZZZZ</name>
<accession>A0A382B1J0</accession>
<comment type="similarity">
    <text evidence="1">Belongs to the universal ribosomal protein uL18 family.</text>
</comment>
<dbReference type="EMBL" id="UINC01027764">
    <property type="protein sequence ID" value="SVB07579.1"/>
    <property type="molecule type" value="Genomic_DNA"/>
</dbReference>
<dbReference type="Pfam" id="PF00861">
    <property type="entry name" value="Ribosomal_L18p"/>
    <property type="match status" value="1"/>
</dbReference>
<evidence type="ECO:0000256" key="2">
    <source>
        <dbReference type="ARBA" id="ARBA00022980"/>
    </source>
</evidence>
<dbReference type="AlphaFoldDB" id="A0A382B1J0"/>
<dbReference type="Gene3D" id="3.30.420.100">
    <property type="match status" value="1"/>
</dbReference>
<dbReference type="GO" id="GO:0003735">
    <property type="term" value="F:structural constituent of ribosome"/>
    <property type="evidence" value="ECO:0007669"/>
    <property type="project" value="InterPro"/>
</dbReference>
<evidence type="ECO:0000256" key="1">
    <source>
        <dbReference type="ARBA" id="ARBA00007116"/>
    </source>
</evidence>